<sequence>MSPKGFHYVIECLETAEQLQALEDIGFHGLYWLRVKTLPLHLGYWLLDNFNPFKNCLVLADGEELRLTEKDVRDTLGLPMGTKEVLVAKSSTESKQFSDFYTTWKEQFQTLEKGQVLTKTLQYQVVNQVDGGDLFKVNFVVLAVSVLLKNNQNRYVNHRILKSLMNVNEIKDYNWCAFVLKCLRESTLEWKSKKNFFCGPLIFLMLCYVDRVVRGDRTVKPRGYFTLDGWTTALLNSREREEIDHGEFGVGFIDEPMGEVVDSSQVHLDGDVGGNEEDAQCGKTEDTGGAGVCNDVKDFVNNLVFTTKLVAENLVSLKSMLNVADKVLPDDVKIKKLCSVAQDLVNDRYSQSQRSPSIISNSILTPDCAKDLLRIQVV</sequence>
<proteinExistence type="predicted"/>
<protein>
    <recommendedName>
        <fullName evidence="3">Aminotransferase-like plant mobile domain-containing protein</fullName>
    </recommendedName>
</protein>
<dbReference type="EMBL" id="JBDFQZ010000014">
    <property type="protein sequence ID" value="KAK9664697.1"/>
    <property type="molecule type" value="Genomic_DNA"/>
</dbReference>
<dbReference type="EMBL" id="JBDFQZ010000014">
    <property type="protein sequence ID" value="KAK9664696.1"/>
    <property type="molecule type" value="Genomic_DNA"/>
</dbReference>
<dbReference type="PANTHER" id="PTHR34835:SF90">
    <property type="entry name" value="AMINOTRANSFERASE-LIKE PLANT MOBILE DOMAIN-CONTAINING PROTEIN"/>
    <property type="match status" value="1"/>
</dbReference>
<evidence type="ECO:0000313" key="2">
    <source>
        <dbReference type="Proteomes" id="UP001443914"/>
    </source>
</evidence>
<comment type="caution">
    <text evidence="1">The sequence shown here is derived from an EMBL/GenBank/DDBJ whole genome shotgun (WGS) entry which is preliminary data.</text>
</comment>
<name>A0AAW1GJ46_SAPOF</name>
<gene>
    <name evidence="1" type="ORF">RND81_14G061900</name>
</gene>
<dbReference type="AlphaFoldDB" id="A0AAW1GJ46"/>
<dbReference type="Proteomes" id="UP001443914">
    <property type="component" value="Unassembled WGS sequence"/>
</dbReference>
<evidence type="ECO:0008006" key="3">
    <source>
        <dbReference type="Google" id="ProtNLM"/>
    </source>
</evidence>
<dbReference type="PANTHER" id="PTHR34835">
    <property type="entry name" value="OS07G0283600 PROTEIN-RELATED"/>
    <property type="match status" value="1"/>
</dbReference>
<evidence type="ECO:0000313" key="1">
    <source>
        <dbReference type="EMBL" id="KAK9664697.1"/>
    </source>
</evidence>
<organism evidence="1 2">
    <name type="scientific">Saponaria officinalis</name>
    <name type="common">Common soapwort</name>
    <name type="synonym">Lychnis saponaria</name>
    <dbReference type="NCBI Taxonomy" id="3572"/>
    <lineage>
        <taxon>Eukaryota</taxon>
        <taxon>Viridiplantae</taxon>
        <taxon>Streptophyta</taxon>
        <taxon>Embryophyta</taxon>
        <taxon>Tracheophyta</taxon>
        <taxon>Spermatophyta</taxon>
        <taxon>Magnoliopsida</taxon>
        <taxon>eudicotyledons</taxon>
        <taxon>Gunneridae</taxon>
        <taxon>Pentapetalae</taxon>
        <taxon>Caryophyllales</taxon>
        <taxon>Caryophyllaceae</taxon>
        <taxon>Caryophylleae</taxon>
        <taxon>Saponaria</taxon>
    </lineage>
</organism>
<reference evidence="1 2" key="1">
    <citation type="submission" date="2024-03" db="EMBL/GenBank/DDBJ databases">
        <title>WGS assembly of Saponaria officinalis var. Norfolk2.</title>
        <authorList>
            <person name="Jenkins J."/>
            <person name="Shu S."/>
            <person name="Grimwood J."/>
            <person name="Barry K."/>
            <person name="Goodstein D."/>
            <person name="Schmutz J."/>
            <person name="Leebens-Mack J."/>
            <person name="Osbourn A."/>
        </authorList>
    </citation>
    <scope>NUCLEOTIDE SEQUENCE [LARGE SCALE GENOMIC DNA]</scope>
    <source>
        <strain evidence="2">cv. Norfolk2</strain>
        <strain evidence="1">JIC</strain>
        <tissue evidence="1">Leaf</tissue>
    </source>
</reference>
<accession>A0AAW1GJ46</accession>
<keyword evidence="2" id="KW-1185">Reference proteome</keyword>